<dbReference type="AlphaFoldDB" id="A0A8W8KWZ8"/>
<dbReference type="Pfam" id="PF13649">
    <property type="entry name" value="Methyltransf_25"/>
    <property type="match status" value="1"/>
</dbReference>
<dbReference type="CDD" id="cd02440">
    <property type="entry name" value="AdoMet_MTases"/>
    <property type="match status" value="1"/>
</dbReference>
<evidence type="ECO:0000313" key="2">
    <source>
        <dbReference type="EnsemblMetazoa" id="G25385.1:cds"/>
    </source>
</evidence>
<organism evidence="2 3">
    <name type="scientific">Magallana gigas</name>
    <name type="common">Pacific oyster</name>
    <name type="synonym">Crassostrea gigas</name>
    <dbReference type="NCBI Taxonomy" id="29159"/>
    <lineage>
        <taxon>Eukaryota</taxon>
        <taxon>Metazoa</taxon>
        <taxon>Spiralia</taxon>
        <taxon>Lophotrochozoa</taxon>
        <taxon>Mollusca</taxon>
        <taxon>Bivalvia</taxon>
        <taxon>Autobranchia</taxon>
        <taxon>Pteriomorphia</taxon>
        <taxon>Ostreida</taxon>
        <taxon>Ostreoidea</taxon>
        <taxon>Ostreidae</taxon>
        <taxon>Magallana</taxon>
    </lineage>
</organism>
<dbReference type="InterPro" id="IPR029063">
    <property type="entry name" value="SAM-dependent_MTases_sf"/>
</dbReference>
<dbReference type="InterPro" id="IPR041698">
    <property type="entry name" value="Methyltransf_25"/>
</dbReference>
<proteinExistence type="predicted"/>
<dbReference type="SUPFAM" id="SSF53335">
    <property type="entry name" value="S-adenosyl-L-methionine-dependent methyltransferases"/>
    <property type="match status" value="1"/>
</dbReference>
<keyword evidence="3" id="KW-1185">Reference proteome</keyword>
<feature type="domain" description="Methyltransferase" evidence="1">
    <location>
        <begin position="266"/>
        <end position="355"/>
    </location>
</feature>
<dbReference type="Proteomes" id="UP000005408">
    <property type="component" value="Unassembled WGS sequence"/>
</dbReference>
<sequence>MSGKEGSLPTATDGHSTFEFDGVFRDVNNPETRKRLYAAQKLISGGKWEESKSALQNLIRDTADKHDNRNLQLILKEIEMYQTRHIGDDVPSSSGIDWEAVSQRTPKIYFEKWDELPQSVFLLKSWQQHNGMLRSLVGRRILSHQWIANKIRELHCSHIQAGMILGIMVDQRVQDDGFVVYYRELTPGEKKFIMHDIVQNRIKHIEIIFPYPVLQKAYKEEIHCPDEGWEIDETLALQLGEGEVFLREYSVQFLKSLRKDDLTLYDPACSTGQFLWTMKQALPKCHTVGQDISPYMVNFAKKRVDEIYCGNAAEPKIADGTADVVFVRFINSEVLKAVVARKMVHPLLRSLKKGGYMVIFGHTPVLVSAADLLMDTGLKIDRCIGGDPKWDGVFQYYVCHKV</sequence>
<dbReference type="EnsemblMetazoa" id="G25385.2">
    <property type="protein sequence ID" value="G25385.2:cds"/>
    <property type="gene ID" value="G25385"/>
</dbReference>
<evidence type="ECO:0000313" key="3">
    <source>
        <dbReference type="Proteomes" id="UP000005408"/>
    </source>
</evidence>
<accession>A0A8W8KWZ8</accession>
<protein>
    <recommendedName>
        <fullName evidence="1">Methyltransferase domain-containing protein</fullName>
    </recommendedName>
</protein>
<dbReference type="EnsemblMetazoa" id="G25385.1">
    <property type="protein sequence ID" value="G25385.1:cds"/>
    <property type="gene ID" value="G25385"/>
</dbReference>
<dbReference type="Gene3D" id="3.40.50.150">
    <property type="entry name" value="Vaccinia Virus protein VP39"/>
    <property type="match status" value="1"/>
</dbReference>
<evidence type="ECO:0000259" key="1">
    <source>
        <dbReference type="Pfam" id="PF13649"/>
    </source>
</evidence>
<name>A0A8W8KWZ8_MAGGI</name>
<reference evidence="2" key="1">
    <citation type="submission" date="2022-08" db="UniProtKB">
        <authorList>
            <consortium name="EnsemblMetazoa"/>
        </authorList>
    </citation>
    <scope>IDENTIFICATION</scope>
    <source>
        <strain evidence="2">05x7-T-G4-1.051#20</strain>
    </source>
</reference>